<comment type="caution">
    <text evidence="1">The sequence shown here is derived from an EMBL/GenBank/DDBJ whole genome shotgun (WGS) entry which is preliminary data.</text>
</comment>
<gene>
    <name evidence="1" type="ORF">HMPREF3185_00013</name>
</gene>
<dbReference type="SUPFAM" id="SSF69279">
    <property type="entry name" value="Phage tail proteins"/>
    <property type="match status" value="1"/>
</dbReference>
<evidence type="ECO:0000313" key="2">
    <source>
        <dbReference type="Proteomes" id="UP000070224"/>
    </source>
</evidence>
<sequence length="317" mass="35857">MYTMIYSVKVGEHTLGMLDKVDIHRSVELLADTATITLPASEYNKRLSIEQELRRGDKVSIALGYDETGLMNEFEGYLQRISTDKGSITLYCEDDLYAFRKPVTNEVFKKISLQKLLEKLCKTIGTEYKVVCSYAWTYDKFTFHNATAFDVLKKVQEESGADIYLDGTTLHVHPPGEVIGKERLYDFAVNIEKADLSYKRAEDKKIQVVVKALLPDGKVRQVEVGTTGGDKVEVKCPTSDEASMRRRGESELLRRTYDGYDGTITGWLIPECKPSDTVTLHDEDYPEQDGSYFVRSVKTSFSSQGGKREITLGFRLS</sequence>
<accession>A0A134BGH1</accession>
<proteinExistence type="predicted"/>
<dbReference type="PATRIC" id="fig|322095.3.peg.13"/>
<protein>
    <recommendedName>
        <fullName evidence="3">Phage late control D protein</fullName>
    </recommendedName>
</protein>
<reference evidence="2" key="1">
    <citation type="submission" date="2016-01" db="EMBL/GenBank/DDBJ databases">
        <authorList>
            <person name="Mitreva M."/>
            <person name="Pepin K.H."/>
            <person name="Mihindukulasuriya K.A."/>
            <person name="Fulton R."/>
            <person name="Fronick C."/>
            <person name="O'Laughlin M."/>
            <person name="Miner T."/>
            <person name="Herter B."/>
            <person name="Rosa B.A."/>
            <person name="Cordes M."/>
            <person name="Tomlinson C."/>
            <person name="Wollam A."/>
            <person name="Palsikar V.B."/>
            <person name="Mardis E.R."/>
            <person name="Wilson R.K."/>
        </authorList>
    </citation>
    <scope>NUCLEOTIDE SEQUENCE [LARGE SCALE GENOMIC DNA]</scope>
    <source>
        <strain evidence="2">KA00683</strain>
    </source>
</reference>
<dbReference type="AlphaFoldDB" id="A0A134BGH1"/>
<evidence type="ECO:0000313" key="1">
    <source>
        <dbReference type="EMBL" id="KXB79036.1"/>
    </source>
</evidence>
<name>A0A134BGH1_9PORP</name>
<dbReference type="Gene3D" id="3.30.1920.10">
    <property type="entry name" value="Baseplate protein-like domains - 2 layer sandwich fold"/>
    <property type="match status" value="1"/>
</dbReference>
<evidence type="ECO:0008006" key="3">
    <source>
        <dbReference type="Google" id="ProtNLM"/>
    </source>
</evidence>
<dbReference type="OrthoDB" id="1065075at2"/>
<dbReference type="RefSeq" id="WP_060934680.1">
    <property type="nucleotide sequence ID" value="NZ_KQ960407.1"/>
</dbReference>
<keyword evidence="2" id="KW-1185">Reference proteome</keyword>
<dbReference type="Gene3D" id="2.30.300.10">
    <property type="entry name" value="Baseplate protein-like domain - beta roll fold"/>
    <property type="match status" value="1"/>
</dbReference>
<organism evidence="1 2">
    <name type="scientific">Porphyromonas somerae</name>
    <dbReference type="NCBI Taxonomy" id="322095"/>
    <lineage>
        <taxon>Bacteria</taxon>
        <taxon>Pseudomonadati</taxon>
        <taxon>Bacteroidota</taxon>
        <taxon>Bacteroidia</taxon>
        <taxon>Bacteroidales</taxon>
        <taxon>Porphyromonadaceae</taxon>
        <taxon>Porphyromonas</taxon>
    </lineage>
</organism>
<dbReference type="InterPro" id="IPR023399">
    <property type="entry name" value="Baseplate-like_2-layer_sand"/>
</dbReference>
<dbReference type="EMBL" id="LSDK01000002">
    <property type="protein sequence ID" value="KXB79036.1"/>
    <property type="molecule type" value="Genomic_DNA"/>
</dbReference>
<dbReference type="STRING" id="322095.HMPREF3185_00013"/>
<dbReference type="Proteomes" id="UP000070224">
    <property type="component" value="Unassembled WGS sequence"/>
</dbReference>
<dbReference type="Gene3D" id="3.55.50.10">
    <property type="entry name" value="Baseplate protein-like domains"/>
    <property type="match status" value="1"/>
</dbReference>